<dbReference type="InterPro" id="IPR015943">
    <property type="entry name" value="WD40/YVTN_repeat-like_dom_sf"/>
</dbReference>
<name>A0A212JBG5_9BACT</name>
<dbReference type="InterPro" id="IPR004358">
    <property type="entry name" value="Sig_transdc_His_kin-like_C"/>
</dbReference>
<dbReference type="Gene3D" id="3.30.565.10">
    <property type="entry name" value="Histidine kinase-like ATPase, C-terminal domain"/>
    <property type="match status" value="1"/>
</dbReference>
<dbReference type="Gene3D" id="2.60.40.10">
    <property type="entry name" value="Immunoglobulins"/>
    <property type="match status" value="1"/>
</dbReference>
<dbReference type="GO" id="GO:0043565">
    <property type="term" value="F:sequence-specific DNA binding"/>
    <property type="evidence" value="ECO:0007669"/>
    <property type="project" value="InterPro"/>
</dbReference>
<sequence>MNDVASISSFTCNPHHQKNIMKRLWLFFLLICLLPDSLPAQQFFFKKYQVEDGLSHNSSWCILQDSYGFMWFGTSDGLNRFDGRKFKVYRNDIQDNFSLGNNSVQALLEDKNRDIWIGTSSGMYVYDRKGDRFRHFDKKTQYGVSISGEVRKIIRTSKGLIWIATLGQGLFIYNPETDDLIQNSQQTSFAWDICEDNSSRVYSSSLQEGLICYDKDGKYIESLALFPDKKDQGNLKINCIQTIGDKVWFSVGTNNLGVLNSTTMQISYYSSNQNIGTIRAISQFSEWELLVGSDNGLYIFNIQHNEFIRIDNPLDARSLSDQSIYSILKDVEGGFWISTYLGGVNYLPQQTKVFEYYSPTYIPLLSTGKVISRVCEDKDRNIWVGAQDGLKFLNHRTQQLETHTIPGKIQKLDVRSLLFDDENLWIGTYAEGLKVYNPETRKMTEYYHARESSVTICSNDVLSLYKDSRNDIYIGTSWGLCKYNRTKDNFETLNFVGTMTSVSDILEDNENQLWIATSNSGAFRYNPENNQWKHYTHGEKISNSITSNAIITLFKDTGGRMWFGTNGGGLCYFNADSESFTDFDPHNQTLPNNVIYSMEEDNQGDFWISSNAGLLRVNPQNKAIRKLFTQEDGLQSNQFNYKASLKASTGKLYFGGINGFNAFYPNEFKENNYIPPVYIVDIRLYNTDESKSKELLNLSEPIYMAKQIALPYDNNSIVLEFGALSYEEPNRNRYMYMLEGFDKDWVNSENSNIASYTNLPPGQYTFKVKGANNDNKWNEQGANIKVRILPPWWRSVPAYIIYALCIITSLFFIIRYFITRSDRKLSRQMEEYRIEKEKEVYQSKISFFVNLIHEIRTPLSLIKLPLDKLTEKRHEDAKSANYLTVINKNVNYLLDIVNQLLDFQKIENQNIQLTLKDEKINSLLQEIYTQFTHSAELKNIDLSISLPENETFALVDKEKIMKIIVNLLGNAIKFTKSKIELRLESFDDHFEISVSDDGPGIRDEEKDKVFDPFYQTGTKSKTSAGTGIGLAFSKMLSENHKGSLSLSDNAWGGASFILSIPKLYDEEALIESVQTEEVLQSSEIADTAIDTASSFKDFSILLVEDNTELLDMVADSLTPFFSILKSGNGKEALNILSENNIDLIVSDVMMPEMDGFELCKTIKSDISYSHIPVVLLTAKVTLDAKIEGMEYGADVYLEKPFSIKQLHKQIENLLKLRLSLQKIITTSPVSSAIDIAMPKKDKEFIERLHTEIEKHITEPDFSIDTIAETMFMSRSSFYRKMKGVTGLSPNDYLKTFRLNKAAELLREGELPISEICEKVAFSSSSYFAKCFKAQFGVLPKDYPGN</sequence>
<dbReference type="PROSITE" id="PS50109">
    <property type="entry name" value="HIS_KIN"/>
    <property type="match status" value="1"/>
</dbReference>
<dbReference type="Pfam" id="PF00512">
    <property type="entry name" value="HisKA"/>
    <property type="match status" value="1"/>
</dbReference>
<dbReference type="SUPFAM" id="SSF46689">
    <property type="entry name" value="Homeodomain-like"/>
    <property type="match status" value="2"/>
</dbReference>
<dbReference type="Pfam" id="PF00072">
    <property type="entry name" value="Response_reg"/>
    <property type="match status" value="1"/>
</dbReference>
<evidence type="ECO:0000256" key="7">
    <source>
        <dbReference type="PROSITE-ProRule" id="PRU00169"/>
    </source>
</evidence>
<dbReference type="PANTHER" id="PTHR43547:SF2">
    <property type="entry name" value="HYBRID SIGNAL TRANSDUCTION HISTIDINE KINASE C"/>
    <property type="match status" value="1"/>
</dbReference>
<keyword evidence="6" id="KW-0804">Transcription</keyword>
<feature type="domain" description="HTH araC/xylS-type" evidence="9">
    <location>
        <begin position="1246"/>
        <end position="1345"/>
    </location>
</feature>
<dbReference type="SMART" id="SM00387">
    <property type="entry name" value="HATPase_c"/>
    <property type="match status" value="1"/>
</dbReference>
<dbReference type="EMBL" id="FLUM01000001">
    <property type="protein sequence ID" value="SBV96585.1"/>
    <property type="molecule type" value="Genomic_DNA"/>
</dbReference>
<keyword evidence="3 7" id="KW-0597">Phosphoprotein</keyword>
<protein>
    <recommendedName>
        <fullName evidence="2">histidine kinase</fullName>
        <ecNumber evidence="2">2.7.13.3</ecNumber>
    </recommendedName>
</protein>
<comment type="catalytic activity">
    <reaction evidence="1">
        <text>ATP + protein L-histidine = ADP + protein N-phospho-L-histidine.</text>
        <dbReference type="EC" id="2.7.13.3"/>
    </reaction>
</comment>
<evidence type="ECO:0000256" key="6">
    <source>
        <dbReference type="ARBA" id="ARBA00023163"/>
    </source>
</evidence>
<dbReference type="InterPro" id="IPR013783">
    <property type="entry name" value="Ig-like_fold"/>
</dbReference>
<dbReference type="InterPro" id="IPR036097">
    <property type="entry name" value="HisK_dim/P_sf"/>
</dbReference>
<evidence type="ECO:0000259" key="10">
    <source>
        <dbReference type="PROSITE" id="PS50109"/>
    </source>
</evidence>
<evidence type="ECO:0000259" key="11">
    <source>
        <dbReference type="PROSITE" id="PS50110"/>
    </source>
</evidence>
<dbReference type="SMART" id="SM00448">
    <property type="entry name" value="REC"/>
    <property type="match status" value="1"/>
</dbReference>
<dbReference type="Gene3D" id="3.40.50.2300">
    <property type="match status" value="1"/>
</dbReference>
<evidence type="ECO:0000256" key="1">
    <source>
        <dbReference type="ARBA" id="ARBA00000085"/>
    </source>
</evidence>
<accession>A0A212JBG5</accession>
<evidence type="ECO:0000256" key="3">
    <source>
        <dbReference type="ARBA" id="ARBA00022553"/>
    </source>
</evidence>
<feature type="domain" description="Histidine kinase" evidence="10">
    <location>
        <begin position="850"/>
        <end position="1064"/>
    </location>
</feature>
<dbReference type="CDD" id="cd00082">
    <property type="entry name" value="HisKA"/>
    <property type="match status" value="1"/>
</dbReference>
<dbReference type="InterPro" id="IPR011110">
    <property type="entry name" value="Reg_prop"/>
</dbReference>
<dbReference type="SMART" id="SM00342">
    <property type="entry name" value="HTH_ARAC"/>
    <property type="match status" value="1"/>
</dbReference>
<keyword evidence="8" id="KW-1133">Transmembrane helix</keyword>
<dbReference type="FunFam" id="2.60.40.10:FF:000791">
    <property type="entry name" value="Two-component system sensor histidine kinase/response regulator"/>
    <property type="match status" value="1"/>
</dbReference>
<dbReference type="PRINTS" id="PR00344">
    <property type="entry name" value="BCTRLSENSOR"/>
</dbReference>
<dbReference type="InterPro" id="IPR036890">
    <property type="entry name" value="HATPase_C_sf"/>
</dbReference>
<dbReference type="SUPFAM" id="SSF101898">
    <property type="entry name" value="NHL repeat"/>
    <property type="match status" value="1"/>
</dbReference>
<dbReference type="Pfam" id="PF07494">
    <property type="entry name" value="Reg_prop"/>
    <property type="match status" value="4"/>
</dbReference>
<dbReference type="InterPro" id="IPR003594">
    <property type="entry name" value="HATPase_dom"/>
</dbReference>
<keyword evidence="8" id="KW-0472">Membrane</keyword>
<dbReference type="SMART" id="SM00388">
    <property type="entry name" value="HisKA"/>
    <property type="match status" value="1"/>
</dbReference>
<evidence type="ECO:0000256" key="8">
    <source>
        <dbReference type="SAM" id="Phobius"/>
    </source>
</evidence>
<dbReference type="SUPFAM" id="SSF55874">
    <property type="entry name" value="ATPase domain of HSP90 chaperone/DNA topoisomerase II/histidine kinase"/>
    <property type="match status" value="1"/>
</dbReference>
<dbReference type="FunFam" id="1.10.287.130:FF:000045">
    <property type="entry name" value="Two-component system sensor histidine kinase/response regulator"/>
    <property type="match status" value="1"/>
</dbReference>
<organism evidence="12">
    <name type="scientific">uncultured Dysgonomonas sp</name>
    <dbReference type="NCBI Taxonomy" id="206096"/>
    <lineage>
        <taxon>Bacteria</taxon>
        <taxon>Pseudomonadati</taxon>
        <taxon>Bacteroidota</taxon>
        <taxon>Bacteroidia</taxon>
        <taxon>Bacteroidales</taxon>
        <taxon>Dysgonomonadaceae</taxon>
        <taxon>Dysgonomonas</taxon>
        <taxon>environmental samples</taxon>
    </lineage>
</organism>
<evidence type="ECO:0000259" key="9">
    <source>
        <dbReference type="PROSITE" id="PS01124"/>
    </source>
</evidence>
<dbReference type="SUPFAM" id="SSF63829">
    <property type="entry name" value="Calcium-dependent phosphotriesterase"/>
    <property type="match status" value="3"/>
</dbReference>
<dbReference type="Gene3D" id="1.10.287.130">
    <property type="match status" value="1"/>
</dbReference>
<dbReference type="InterPro" id="IPR018060">
    <property type="entry name" value="HTH_AraC"/>
</dbReference>
<dbReference type="CDD" id="cd00075">
    <property type="entry name" value="HATPase"/>
    <property type="match status" value="1"/>
</dbReference>
<evidence type="ECO:0000256" key="2">
    <source>
        <dbReference type="ARBA" id="ARBA00012438"/>
    </source>
</evidence>
<dbReference type="Gene3D" id="1.10.10.60">
    <property type="entry name" value="Homeodomain-like"/>
    <property type="match status" value="2"/>
</dbReference>
<dbReference type="CDD" id="cd17574">
    <property type="entry name" value="REC_OmpR"/>
    <property type="match status" value="1"/>
</dbReference>
<dbReference type="Pfam" id="PF02518">
    <property type="entry name" value="HATPase_c"/>
    <property type="match status" value="1"/>
</dbReference>
<dbReference type="SUPFAM" id="SSF47384">
    <property type="entry name" value="Homodimeric domain of signal transducing histidine kinase"/>
    <property type="match status" value="1"/>
</dbReference>
<dbReference type="InterPro" id="IPR011006">
    <property type="entry name" value="CheY-like_superfamily"/>
</dbReference>
<dbReference type="InterPro" id="IPR005467">
    <property type="entry name" value="His_kinase_dom"/>
</dbReference>
<proteinExistence type="predicted"/>
<dbReference type="InterPro" id="IPR011123">
    <property type="entry name" value="Y_Y_Y"/>
</dbReference>
<dbReference type="PROSITE" id="PS50110">
    <property type="entry name" value="RESPONSE_REGULATORY"/>
    <property type="match status" value="1"/>
</dbReference>
<dbReference type="Pfam" id="PF12833">
    <property type="entry name" value="HTH_18"/>
    <property type="match status" value="1"/>
</dbReference>
<dbReference type="InterPro" id="IPR009057">
    <property type="entry name" value="Homeodomain-like_sf"/>
</dbReference>
<dbReference type="SUPFAM" id="SSF52172">
    <property type="entry name" value="CheY-like"/>
    <property type="match status" value="1"/>
</dbReference>
<dbReference type="GO" id="GO:0003700">
    <property type="term" value="F:DNA-binding transcription factor activity"/>
    <property type="evidence" value="ECO:0007669"/>
    <property type="project" value="InterPro"/>
</dbReference>
<feature type="domain" description="Response regulatory" evidence="11">
    <location>
        <begin position="1099"/>
        <end position="1214"/>
    </location>
</feature>
<keyword evidence="8" id="KW-0812">Transmembrane</keyword>
<dbReference type="GO" id="GO:0000155">
    <property type="term" value="F:phosphorelay sensor kinase activity"/>
    <property type="evidence" value="ECO:0007669"/>
    <property type="project" value="InterPro"/>
</dbReference>
<feature type="modified residue" description="4-aspartylphosphate" evidence="7">
    <location>
        <position position="1147"/>
    </location>
</feature>
<evidence type="ECO:0000256" key="5">
    <source>
        <dbReference type="ARBA" id="ARBA00023125"/>
    </source>
</evidence>
<dbReference type="PANTHER" id="PTHR43547">
    <property type="entry name" value="TWO-COMPONENT HISTIDINE KINASE"/>
    <property type="match status" value="1"/>
</dbReference>
<dbReference type="PROSITE" id="PS01124">
    <property type="entry name" value="HTH_ARAC_FAMILY_2"/>
    <property type="match status" value="1"/>
</dbReference>
<evidence type="ECO:0000256" key="4">
    <source>
        <dbReference type="ARBA" id="ARBA00023015"/>
    </source>
</evidence>
<evidence type="ECO:0000313" key="12">
    <source>
        <dbReference type="EMBL" id="SBV96585.1"/>
    </source>
</evidence>
<dbReference type="InterPro" id="IPR018062">
    <property type="entry name" value="HTH_AraC-typ_CS"/>
</dbReference>
<dbReference type="EC" id="2.7.13.3" evidence="2"/>
<reference evidence="12" key="1">
    <citation type="submission" date="2016-04" db="EMBL/GenBank/DDBJ databases">
        <authorList>
            <person name="Evans L.H."/>
            <person name="Alamgir A."/>
            <person name="Owens N."/>
            <person name="Weber N.D."/>
            <person name="Virtaneva K."/>
            <person name="Barbian K."/>
            <person name="Babar A."/>
            <person name="Rosenke K."/>
        </authorList>
    </citation>
    <scope>NUCLEOTIDE SEQUENCE</scope>
    <source>
        <strain evidence="12">86-1</strain>
    </source>
</reference>
<dbReference type="Gene3D" id="2.130.10.10">
    <property type="entry name" value="YVTN repeat-like/Quinoprotein amine dehydrogenase"/>
    <property type="match status" value="2"/>
</dbReference>
<gene>
    <name evidence="12" type="ORF">KL86DYS1_11685</name>
</gene>
<dbReference type="InterPro" id="IPR001789">
    <property type="entry name" value="Sig_transdc_resp-reg_receiver"/>
</dbReference>
<dbReference type="Pfam" id="PF07495">
    <property type="entry name" value="Y_Y_Y"/>
    <property type="match status" value="1"/>
</dbReference>
<dbReference type="PROSITE" id="PS00041">
    <property type="entry name" value="HTH_ARAC_FAMILY_1"/>
    <property type="match status" value="1"/>
</dbReference>
<keyword evidence="4" id="KW-0805">Transcription regulation</keyword>
<dbReference type="InterPro" id="IPR003661">
    <property type="entry name" value="HisK_dim/P_dom"/>
</dbReference>
<feature type="transmembrane region" description="Helical" evidence="8">
    <location>
        <begin position="799"/>
        <end position="818"/>
    </location>
</feature>
<keyword evidence="5" id="KW-0238">DNA-binding</keyword>